<dbReference type="AlphaFoldDB" id="A0A4Y2ULK8"/>
<evidence type="ECO:0000313" key="1">
    <source>
        <dbReference type="EMBL" id="GBO13909.1"/>
    </source>
</evidence>
<name>A0A4Y2ULK8_ARAVE</name>
<sequence length="87" mass="9869">MDDSFFRDLSCIGGSGQEFIGIDDGPFHQWLRNNRLEKGNVRKTTGSERLLFQNGRLKNTLARGCSNNTEPSPWMMMNPSQIPQGCY</sequence>
<comment type="caution">
    <text evidence="1">The sequence shown here is derived from an EMBL/GenBank/DDBJ whole genome shotgun (WGS) entry which is preliminary data.</text>
</comment>
<evidence type="ECO:0000313" key="2">
    <source>
        <dbReference type="Proteomes" id="UP000499080"/>
    </source>
</evidence>
<gene>
    <name evidence="1" type="ORF">AVEN_186784_1</name>
</gene>
<dbReference type="Proteomes" id="UP000499080">
    <property type="component" value="Unassembled WGS sequence"/>
</dbReference>
<accession>A0A4Y2ULK8</accession>
<keyword evidence="2" id="KW-1185">Reference proteome</keyword>
<reference evidence="1 2" key="1">
    <citation type="journal article" date="2019" name="Sci. Rep.">
        <title>Orb-weaving spider Araneus ventricosus genome elucidates the spidroin gene catalogue.</title>
        <authorList>
            <person name="Kono N."/>
            <person name="Nakamura H."/>
            <person name="Ohtoshi R."/>
            <person name="Moran D.A.P."/>
            <person name="Shinohara A."/>
            <person name="Yoshida Y."/>
            <person name="Fujiwara M."/>
            <person name="Mori M."/>
            <person name="Tomita M."/>
            <person name="Arakawa K."/>
        </authorList>
    </citation>
    <scope>NUCLEOTIDE SEQUENCE [LARGE SCALE GENOMIC DNA]</scope>
</reference>
<proteinExistence type="predicted"/>
<dbReference type="EMBL" id="BGPR01038128">
    <property type="protein sequence ID" value="GBO13909.1"/>
    <property type="molecule type" value="Genomic_DNA"/>
</dbReference>
<protein>
    <submittedName>
        <fullName evidence="1">Uncharacterized protein</fullName>
    </submittedName>
</protein>
<organism evidence="1 2">
    <name type="scientific">Araneus ventricosus</name>
    <name type="common">Orbweaver spider</name>
    <name type="synonym">Epeira ventricosa</name>
    <dbReference type="NCBI Taxonomy" id="182803"/>
    <lineage>
        <taxon>Eukaryota</taxon>
        <taxon>Metazoa</taxon>
        <taxon>Ecdysozoa</taxon>
        <taxon>Arthropoda</taxon>
        <taxon>Chelicerata</taxon>
        <taxon>Arachnida</taxon>
        <taxon>Araneae</taxon>
        <taxon>Araneomorphae</taxon>
        <taxon>Entelegynae</taxon>
        <taxon>Araneoidea</taxon>
        <taxon>Araneidae</taxon>
        <taxon>Araneus</taxon>
    </lineage>
</organism>